<dbReference type="GeneID" id="19593532"/>
<reference evidence="1 2" key="1">
    <citation type="submission" date="2014-02" db="EMBL/GenBank/DDBJ databases">
        <title>Identification of a novel papillomavirus in a northern fulmar (Fulmarus glacialis) with viral production in cartilage.</title>
        <authorList>
            <person name="Gaynor A.M."/>
            <person name="Fish S."/>
            <person name="Duerr R."/>
            <person name="Dela Cruz F.N.Jr."/>
            <person name="Pesavento P.A."/>
        </authorList>
    </citation>
    <scope>NUCLEOTIDE SEQUENCE [LARGE SCALE GENOMIC DNA]</scope>
    <source>
        <strain evidence="1">1</strain>
    </source>
</reference>
<accession>A0A059TB35</accession>
<dbReference type="SUPFAM" id="SSF161229">
    <property type="entry name" value="E6 C-terminal domain-like"/>
    <property type="match status" value="1"/>
</dbReference>
<evidence type="ECO:0000313" key="1">
    <source>
        <dbReference type="EMBL" id="AHV82115.1"/>
    </source>
</evidence>
<name>A0A059TB35_9PAPI</name>
<dbReference type="KEGG" id="vg:19593532"/>
<proteinExistence type="predicted"/>
<sequence>MGLCKSKAYTKEELEAKAGSLRTRQIICRLCGANLHQYEIDEYRTKTLTVRGNTVKGYCTWCILIVRSGYWDDCRREYAANI</sequence>
<organism evidence="1 2">
    <name type="scientific">Fulmarus glacialis papillomavirus 1</name>
    <dbReference type="NCBI Taxonomy" id="1463817"/>
    <lineage>
        <taxon>Viruses</taxon>
        <taxon>Monodnaviria</taxon>
        <taxon>Shotokuvirae</taxon>
        <taxon>Cossaviricota</taxon>
        <taxon>Papovaviricetes</taxon>
        <taxon>Zurhausenvirales</taxon>
        <taxon>Papillomaviridae</taxon>
        <taxon>Firstpapillomavirinae</taxon>
        <taxon>Treiszetapapillomavirus</taxon>
        <taxon>Treiszetapapillomavirus 1</taxon>
    </lineage>
</organism>
<dbReference type="RefSeq" id="YP_009041467.1">
    <property type="nucleotide sequence ID" value="NC_024300.1"/>
</dbReference>
<dbReference type="Proteomes" id="UP000161901">
    <property type="component" value="Segment"/>
</dbReference>
<dbReference type="InterPro" id="IPR038575">
    <property type="entry name" value="E6_sf"/>
</dbReference>
<dbReference type="EMBL" id="KJ452243">
    <property type="protein sequence ID" value="AHV82115.1"/>
    <property type="molecule type" value="Genomic_DNA"/>
</dbReference>
<keyword evidence="2" id="KW-1185">Reference proteome</keyword>
<protein>
    <submittedName>
        <fullName evidence="1">E6</fullName>
    </submittedName>
</protein>
<evidence type="ECO:0000313" key="2">
    <source>
        <dbReference type="Proteomes" id="UP000161901"/>
    </source>
</evidence>